<accession>F3FTB9</accession>
<dbReference type="Proteomes" id="UP000004471">
    <property type="component" value="Unassembled WGS sequence"/>
</dbReference>
<organism evidence="1 2">
    <name type="scientific">Pseudomonas syringae pv. japonica str. M301072</name>
    <dbReference type="NCBI Taxonomy" id="629262"/>
    <lineage>
        <taxon>Bacteria</taxon>
        <taxon>Pseudomonadati</taxon>
        <taxon>Pseudomonadota</taxon>
        <taxon>Gammaproteobacteria</taxon>
        <taxon>Pseudomonadales</taxon>
        <taxon>Pseudomonadaceae</taxon>
        <taxon>Pseudomonas</taxon>
        <taxon>Pseudomonas syringae</taxon>
    </lineage>
</organism>
<evidence type="ECO:0000313" key="2">
    <source>
        <dbReference type="Proteomes" id="UP000004471"/>
    </source>
</evidence>
<protein>
    <submittedName>
        <fullName evidence="1">Uncharacterized protein</fullName>
    </submittedName>
</protein>
<proteinExistence type="predicted"/>
<gene>
    <name evidence="1" type="ORF">PSYJA_32915</name>
</gene>
<reference evidence="1 2" key="1">
    <citation type="journal article" date="2011" name="PLoS Pathog.">
        <title>Dynamic evolution of pathogenicity revealed by sequencing and comparative genomics of 19 Pseudomonas syringae isolates.</title>
        <authorList>
            <person name="Baltrus D.A."/>
            <person name="Nishimura M.T."/>
            <person name="Romanchuk A."/>
            <person name="Chang J.H."/>
            <person name="Mukhtar M.S."/>
            <person name="Cherkis K."/>
            <person name="Roach J."/>
            <person name="Grant S.R."/>
            <person name="Jones C.D."/>
            <person name="Dangl J.L."/>
        </authorList>
    </citation>
    <scope>NUCLEOTIDE SEQUENCE [LARGE SCALE GENOMIC DNA]</scope>
    <source>
        <strain evidence="2">M301072PT</strain>
    </source>
</reference>
<dbReference type="AlphaFoldDB" id="F3FTB9"/>
<comment type="caution">
    <text evidence="1">The sequence shown here is derived from an EMBL/GenBank/DDBJ whole genome shotgun (WGS) entry which is preliminary data.</text>
</comment>
<name>F3FTB9_PSESX</name>
<evidence type="ECO:0000313" key="1">
    <source>
        <dbReference type="EMBL" id="EGH33461.1"/>
    </source>
</evidence>
<sequence length="28" mass="3060">GLFIGPTLLAVAYSLLTDWVGSERARPR</sequence>
<dbReference type="EMBL" id="AEAH01001679">
    <property type="protein sequence ID" value="EGH33461.1"/>
    <property type="molecule type" value="Genomic_DNA"/>
</dbReference>
<feature type="non-terminal residue" evidence="1">
    <location>
        <position position="1"/>
    </location>
</feature>
<dbReference type="HOGENOM" id="CLU_3411648_0_0_6"/>